<evidence type="ECO:0000313" key="4">
    <source>
        <dbReference type="EMBL" id="CAF3753063.1"/>
    </source>
</evidence>
<feature type="compositionally biased region" description="Low complexity" evidence="2">
    <location>
        <begin position="16"/>
        <end position="28"/>
    </location>
</feature>
<accession>A0A819B1S2</accession>
<evidence type="ECO:0000256" key="2">
    <source>
        <dbReference type="SAM" id="MobiDB-lite"/>
    </source>
</evidence>
<organism evidence="5 7">
    <name type="scientific">Rotaria sordida</name>
    <dbReference type="NCBI Taxonomy" id="392033"/>
    <lineage>
        <taxon>Eukaryota</taxon>
        <taxon>Metazoa</taxon>
        <taxon>Spiralia</taxon>
        <taxon>Gnathifera</taxon>
        <taxon>Rotifera</taxon>
        <taxon>Eurotatoria</taxon>
        <taxon>Bdelloidea</taxon>
        <taxon>Philodinida</taxon>
        <taxon>Philodinidae</taxon>
        <taxon>Rotaria</taxon>
    </lineage>
</organism>
<evidence type="ECO:0000313" key="6">
    <source>
        <dbReference type="EMBL" id="CAF3824076.1"/>
    </source>
</evidence>
<protein>
    <recommendedName>
        <fullName evidence="3">C2H2-type domain-containing protein</fullName>
    </recommendedName>
</protein>
<evidence type="ECO:0000256" key="1">
    <source>
        <dbReference type="PROSITE-ProRule" id="PRU00042"/>
    </source>
</evidence>
<dbReference type="GO" id="GO:0008270">
    <property type="term" value="F:zinc ion binding"/>
    <property type="evidence" value="ECO:0007669"/>
    <property type="project" value="UniProtKB-KW"/>
</dbReference>
<dbReference type="EMBL" id="CAJOAX010002877">
    <property type="protein sequence ID" value="CAF3824076.1"/>
    <property type="molecule type" value="Genomic_DNA"/>
</dbReference>
<proteinExistence type="predicted"/>
<dbReference type="EMBL" id="CAJOBD010001045">
    <property type="protein sequence ID" value="CAF3753063.1"/>
    <property type="molecule type" value="Genomic_DNA"/>
</dbReference>
<dbReference type="AlphaFoldDB" id="A0A819B1S2"/>
<name>A0A819B1S2_9BILA</name>
<gene>
    <name evidence="5" type="ORF">FNK824_LOCUS14446</name>
    <name evidence="4" type="ORF">JBS370_LOCUS12679</name>
    <name evidence="6" type="ORF">OTI717_LOCUS19589</name>
</gene>
<dbReference type="EMBL" id="CAJOBE010001996">
    <property type="protein sequence ID" value="CAF3791132.1"/>
    <property type="molecule type" value="Genomic_DNA"/>
</dbReference>
<reference evidence="5" key="1">
    <citation type="submission" date="2021-02" db="EMBL/GenBank/DDBJ databases">
        <authorList>
            <person name="Nowell W R."/>
        </authorList>
    </citation>
    <scope>NUCLEOTIDE SEQUENCE</scope>
</reference>
<feature type="domain" description="C2H2-type" evidence="3">
    <location>
        <begin position="37"/>
        <end position="61"/>
    </location>
</feature>
<evidence type="ECO:0000313" key="5">
    <source>
        <dbReference type="EMBL" id="CAF3791132.1"/>
    </source>
</evidence>
<keyword evidence="1" id="KW-0479">Metal-binding</keyword>
<dbReference type="Proteomes" id="UP000663874">
    <property type="component" value="Unassembled WGS sequence"/>
</dbReference>
<sequence>MSGLFNRLKSRKSVSHHTNNNENESTTSAPAFDEEGFLCPICHHKFNDHISLEQHYTQIHAQGLIVNNENTNNMKNILEQEERQIKKIIINKI</sequence>
<comment type="caution">
    <text evidence="5">The sequence shown here is derived from an EMBL/GenBank/DDBJ whole genome shotgun (WGS) entry which is preliminary data.</text>
</comment>
<dbReference type="PROSITE" id="PS50157">
    <property type="entry name" value="ZINC_FINGER_C2H2_2"/>
    <property type="match status" value="1"/>
</dbReference>
<evidence type="ECO:0000259" key="3">
    <source>
        <dbReference type="PROSITE" id="PS50157"/>
    </source>
</evidence>
<dbReference type="PROSITE" id="PS00028">
    <property type="entry name" value="ZINC_FINGER_C2H2_1"/>
    <property type="match status" value="1"/>
</dbReference>
<feature type="region of interest" description="Disordered" evidence="2">
    <location>
        <begin position="1"/>
        <end position="30"/>
    </location>
</feature>
<keyword evidence="1" id="KW-0862">Zinc</keyword>
<dbReference type="Proteomes" id="UP000663836">
    <property type="component" value="Unassembled WGS sequence"/>
</dbReference>
<keyword evidence="1" id="KW-0863">Zinc-finger</keyword>
<dbReference type="InterPro" id="IPR013087">
    <property type="entry name" value="Znf_C2H2_type"/>
</dbReference>
<dbReference type="Proteomes" id="UP000663823">
    <property type="component" value="Unassembled WGS sequence"/>
</dbReference>
<evidence type="ECO:0000313" key="7">
    <source>
        <dbReference type="Proteomes" id="UP000663874"/>
    </source>
</evidence>